<feature type="domain" description="Spastin/Vps4 C-terminal" evidence="3">
    <location>
        <begin position="24"/>
        <end position="63"/>
    </location>
</feature>
<keyword evidence="1" id="KW-0547">Nucleotide-binding</keyword>
<evidence type="ECO:0000313" key="4">
    <source>
        <dbReference type="Proteomes" id="UP000887578"/>
    </source>
</evidence>
<dbReference type="AlphaFoldDB" id="A0A914QY95"/>
<dbReference type="Gene3D" id="1.10.8.60">
    <property type="match status" value="1"/>
</dbReference>
<dbReference type="Pfam" id="PF09336">
    <property type="entry name" value="Vps4_C"/>
    <property type="match status" value="1"/>
</dbReference>
<dbReference type="Proteomes" id="UP000887578">
    <property type="component" value="Unplaced"/>
</dbReference>
<evidence type="ECO:0000259" key="3">
    <source>
        <dbReference type="Pfam" id="PF09336"/>
    </source>
</evidence>
<accession>A0A914QY95</accession>
<evidence type="ECO:0000256" key="2">
    <source>
        <dbReference type="ARBA" id="ARBA00022840"/>
    </source>
</evidence>
<dbReference type="InterPro" id="IPR027417">
    <property type="entry name" value="P-loop_NTPase"/>
</dbReference>
<evidence type="ECO:0000313" key="5">
    <source>
        <dbReference type="WBParaSite" id="PDA_v2.g9295.t1"/>
    </source>
</evidence>
<keyword evidence="4" id="KW-1185">Reference proteome</keyword>
<dbReference type="Gene3D" id="3.40.50.300">
    <property type="entry name" value="P-loop containing nucleotide triphosphate hydrolases"/>
    <property type="match status" value="1"/>
</dbReference>
<dbReference type="InterPro" id="IPR015415">
    <property type="entry name" value="Spast_Vps4_C"/>
</dbReference>
<evidence type="ECO:0000256" key="1">
    <source>
        <dbReference type="ARBA" id="ARBA00022741"/>
    </source>
</evidence>
<reference evidence="5" key="1">
    <citation type="submission" date="2022-11" db="UniProtKB">
        <authorList>
            <consortium name="WormBaseParasite"/>
        </authorList>
    </citation>
    <scope>IDENTIFICATION</scope>
</reference>
<proteinExistence type="predicted"/>
<keyword evidence="2" id="KW-0067">ATP-binding</keyword>
<protein>
    <submittedName>
        <fullName evidence="5">Spastin/Vps4 C-terminal domain-containing protein</fullName>
    </submittedName>
</protein>
<organism evidence="4 5">
    <name type="scientific">Panagrolaimus davidi</name>
    <dbReference type="NCBI Taxonomy" id="227884"/>
    <lineage>
        <taxon>Eukaryota</taxon>
        <taxon>Metazoa</taxon>
        <taxon>Ecdysozoa</taxon>
        <taxon>Nematoda</taxon>
        <taxon>Chromadorea</taxon>
        <taxon>Rhabditida</taxon>
        <taxon>Tylenchina</taxon>
        <taxon>Panagrolaimomorpha</taxon>
        <taxon>Panagrolaimoidea</taxon>
        <taxon>Panagrolaimidae</taxon>
        <taxon>Panagrolaimus</taxon>
    </lineage>
</organism>
<dbReference type="WBParaSite" id="PDA_v2.g9295.t1">
    <property type="protein sequence ID" value="PDA_v2.g9295.t1"/>
    <property type="gene ID" value="PDA_v2.g9295"/>
</dbReference>
<sequence>MFHFAKEAAYGPLRDVINDIEKIPEEKIRPIKFKDFTNVLSTVKPTVLKSELDSYLEWDKNFGCHSTHSS</sequence>
<dbReference type="GO" id="GO:0005524">
    <property type="term" value="F:ATP binding"/>
    <property type="evidence" value="ECO:0007669"/>
    <property type="project" value="UniProtKB-KW"/>
</dbReference>
<name>A0A914QY95_9BILA</name>